<dbReference type="InterPro" id="IPR002220">
    <property type="entry name" value="DapA-like"/>
</dbReference>
<reference evidence="5 6" key="1">
    <citation type="submission" date="2014-10" db="EMBL/GenBank/DDBJ databases">
        <title>Draft genome of phytase producing Bacillus ginsengihumi strain M2.11.</title>
        <authorList>
            <person name="Toymentseva A."/>
            <person name="Boulygina E.A."/>
            <person name="Kazakov S.V."/>
            <person name="Kayumov I."/>
            <person name="Suleimanova A.D."/>
            <person name="Mardanova A.M."/>
            <person name="Maria S.N."/>
            <person name="Sergey M.Y."/>
            <person name="Sharipova M.R."/>
        </authorList>
    </citation>
    <scope>NUCLEOTIDE SEQUENCE [LARGE SCALE GENOMIC DNA]</scope>
    <source>
        <strain evidence="5 6">M2.11</strain>
    </source>
</reference>
<dbReference type="GO" id="GO:0016829">
    <property type="term" value="F:lyase activity"/>
    <property type="evidence" value="ECO:0007669"/>
    <property type="project" value="UniProtKB-KW"/>
</dbReference>
<accession>A0A0A6VCL6</accession>
<dbReference type="RefSeq" id="WP_025727282.1">
    <property type="nucleotide sequence ID" value="NZ_JBCNGA010000049.1"/>
</dbReference>
<evidence type="ECO:0000256" key="3">
    <source>
        <dbReference type="PIRSR" id="PIRSR001365-1"/>
    </source>
</evidence>
<feature type="binding site" evidence="4">
    <location>
        <position position="212"/>
    </location>
    <ligand>
        <name>pyruvate</name>
        <dbReference type="ChEBI" id="CHEBI:15361"/>
    </ligand>
</feature>
<sequence length="301" mass="33090">MQKRAVFQGIIPPVSTLFNKYGDLDKKGMGNLIDFLIDLEVNGLLFLGSGGEFSQMPAELRKEVASFVIQYVNGRVPVIIGTGSPSTKEAVSLSIHAREQGADGIIVINPYYWGLSEDHLYQHYGEIAAHVNIPIILYNYPAITGQDLSPAFVLKLVRAYPNIIGIKETVDSVTHIKEMILTVKSEKKNFSVLAGYEDHLFNTLALGGDGSIPGIANFAPELATGIYQAFSKGNYEKAIELHRKLAPLSLLLKLDSPFVSVIKEAISQRGIEISTEVLPPARPLSNEKIQQVKQFLKQVLE</sequence>
<feature type="active site" description="Proton donor/acceptor" evidence="3">
    <location>
        <position position="138"/>
    </location>
</feature>
<keyword evidence="1 2" id="KW-0456">Lyase</keyword>
<dbReference type="SMART" id="SM01130">
    <property type="entry name" value="DHDPS"/>
    <property type="match status" value="1"/>
</dbReference>
<comment type="caution">
    <text evidence="5">The sequence shown here is derived from an EMBL/GenBank/DDBJ whole genome shotgun (WGS) entry which is preliminary data.</text>
</comment>
<evidence type="ECO:0000313" key="6">
    <source>
        <dbReference type="Proteomes" id="UP000030588"/>
    </source>
</evidence>
<dbReference type="PANTHER" id="PTHR12128:SF28">
    <property type="entry name" value="2-DEHYDRO-3-DEOXY-D-GLUCONATE ALDOLASE YAGE-RELATED"/>
    <property type="match status" value="1"/>
</dbReference>
<evidence type="ECO:0000256" key="4">
    <source>
        <dbReference type="PIRSR" id="PIRSR001365-2"/>
    </source>
</evidence>
<dbReference type="Proteomes" id="UP000030588">
    <property type="component" value="Unassembled WGS sequence"/>
</dbReference>
<dbReference type="Gene3D" id="3.20.20.70">
    <property type="entry name" value="Aldolase class I"/>
    <property type="match status" value="1"/>
</dbReference>
<gene>
    <name evidence="5" type="ORF">NG54_10215</name>
</gene>
<dbReference type="OrthoDB" id="9771791at2"/>
<dbReference type="SUPFAM" id="SSF51569">
    <property type="entry name" value="Aldolase"/>
    <property type="match status" value="1"/>
</dbReference>
<organism evidence="5 6">
    <name type="scientific">Heyndrickxia ginsengihumi</name>
    <dbReference type="NCBI Taxonomy" id="363870"/>
    <lineage>
        <taxon>Bacteria</taxon>
        <taxon>Bacillati</taxon>
        <taxon>Bacillota</taxon>
        <taxon>Bacilli</taxon>
        <taxon>Bacillales</taxon>
        <taxon>Bacillaceae</taxon>
        <taxon>Heyndrickxia</taxon>
    </lineage>
</organism>
<dbReference type="PRINTS" id="PR00146">
    <property type="entry name" value="DHPICSNTHASE"/>
</dbReference>
<protein>
    <submittedName>
        <fullName evidence="5">2-keto-3-deoxy-galactonate aldolase</fullName>
    </submittedName>
</protein>
<dbReference type="EMBL" id="JRUN01000027">
    <property type="protein sequence ID" value="KHD85296.1"/>
    <property type="molecule type" value="Genomic_DNA"/>
</dbReference>
<dbReference type="Pfam" id="PF00701">
    <property type="entry name" value="DHDPS"/>
    <property type="match status" value="1"/>
</dbReference>
<dbReference type="PANTHER" id="PTHR12128">
    <property type="entry name" value="DIHYDRODIPICOLINATE SYNTHASE"/>
    <property type="match status" value="1"/>
</dbReference>
<evidence type="ECO:0000313" key="5">
    <source>
        <dbReference type="EMBL" id="KHD85296.1"/>
    </source>
</evidence>
<evidence type="ECO:0000256" key="2">
    <source>
        <dbReference type="PIRNR" id="PIRNR001365"/>
    </source>
</evidence>
<dbReference type="CDD" id="cd00408">
    <property type="entry name" value="DHDPS-like"/>
    <property type="match status" value="1"/>
</dbReference>
<dbReference type="GO" id="GO:0005829">
    <property type="term" value="C:cytosol"/>
    <property type="evidence" value="ECO:0007669"/>
    <property type="project" value="TreeGrafter"/>
</dbReference>
<dbReference type="PIRSF" id="PIRSF001365">
    <property type="entry name" value="DHDPS"/>
    <property type="match status" value="1"/>
</dbReference>
<dbReference type="STRING" id="363870.NG54_10215"/>
<feature type="active site" description="Schiff-base intermediate with substrate" evidence="3">
    <location>
        <position position="167"/>
    </location>
</feature>
<dbReference type="InterPro" id="IPR013785">
    <property type="entry name" value="Aldolase_TIM"/>
</dbReference>
<comment type="similarity">
    <text evidence="2">Belongs to the DapA family.</text>
</comment>
<name>A0A0A6VCL6_9BACI</name>
<evidence type="ECO:0000256" key="1">
    <source>
        <dbReference type="ARBA" id="ARBA00023239"/>
    </source>
</evidence>
<proteinExistence type="inferred from homology"/>
<dbReference type="AlphaFoldDB" id="A0A0A6VCL6"/>